<dbReference type="SMART" id="SM01003">
    <property type="entry name" value="AlaDh_PNT_N"/>
    <property type="match status" value="1"/>
</dbReference>
<evidence type="ECO:0000259" key="13">
    <source>
        <dbReference type="SMART" id="SM01003"/>
    </source>
</evidence>
<sequence length="406" mass="46088">MAKQSLQLGIIKEGKIPIDRRVPLIPQQVKTLLETYPEVVVKCQRSDIRCFSDEEYEQAGALLVDDVSDCDIILGVKEVPLSMLANGKTHFFFSHTIKKQEYNRKLLQTILEKQIRLIDWECLTNKNGKRLIAFGHYAGIVGAYNGILTYGKRFNLFHLRPAHTCFDLEDLKTEFRKVDLPKIKIILTGGGRVSKGAMEVLDGMKIRKVSPAEFLEEHFNEPVYTQLNSRDYNERIAGGIFDRDEFYAHPDRYRSSFLPYAKKADLLIAGAYWDPRAPVLFNKEDISAKDFKVKVIADITCDIEGSIPSTKRPSTIEDPVYDYNPSNDRVEEAFTDEGNITVMAVDNLPCELPRNASEDFGKEFLAHIMPNLVGEDVDGIIERATIANEGSLTDRFSYLQDYVDGN</sequence>
<evidence type="ECO:0000256" key="8">
    <source>
        <dbReference type="ARBA" id="ARBA00023027"/>
    </source>
</evidence>
<comment type="catalytic activity">
    <reaction evidence="11">
        <text>L-saccharopine + NAD(+) + H2O = L-lysine + 2-oxoglutarate + NADH + H(+)</text>
        <dbReference type="Rhea" id="RHEA:12440"/>
        <dbReference type="ChEBI" id="CHEBI:15377"/>
        <dbReference type="ChEBI" id="CHEBI:15378"/>
        <dbReference type="ChEBI" id="CHEBI:16810"/>
        <dbReference type="ChEBI" id="CHEBI:32551"/>
        <dbReference type="ChEBI" id="CHEBI:57540"/>
        <dbReference type="ChEBI" id="CHEBI:57945"/>
        <dbReference type="ChEBI" id="CHEBI:57951"/>
        <dbReference type="EC" id="1.5.1.7"/>
    </reaction>
</comment>
<evidence type="ECO:0000313" key="15">
    <source>
        <dbReference type="Proteomes" id="UP000658258"/>
    </source>
</evidence>
<dbReference type="InterPro" id="IPR027281">
    <property type="entry name" value="Lys1"/>
</dbReference>
<evidence type="ECO:0000256" key="10">
    <source>
        <dbReference type="ARBA" id="ARBA00033228"/>
    </source>
</evidence>
<keyword evidence="6" id="KW-0028">Amino-acid biosynthesis</keyword>
<evidence type="ECO:0000256" key="3">
    <source>
        <dbReference type="ARBA" id="ARBA00011245"/>
    </source>
</evidence>
<keyword evidence="9" id="KW-1015">Disulfide bond</keyword>
<comment type="pathway">
    <text evidence="1">Amino-acid biosynthesis; L-lysine biosynthesis via AAA pathway; L-lysine from L-alpha-aminoadipate (fungal route): step 3/3.</text>
</comment>
<comment type="similarity">
    <text evidence="2">Belongs to the AlaDH/PNT family.</text>
</comment>
<name>A0ABQ3I588_9BACT</name>
<evidence type="ECO:0000256" key="5">
    <source>
        <dbReference type="ARBA" id="ARBA00021221"/>
    </source>
</evidence>
<gene>
    <name evidence="14" type="ORF">GCM10011340_10170</name>
</gene>
<evidence type="ECO:0000256" key="4">
    <source>
        <dbReference type="ARBA" id="ARBA00012847"/>
    </source>
</evidence>
<dbReference type="RefSeq" id="WP_189629101.1">
    <property type="nucleotide sequence ID" value="NZ_BNAG01000001.1"/>
</dbReference>
<feature type="domain" description="Alanine dehydrogenase/pyridine nucleotide transhydrogenase N-terminal" evidence="13">
    <location>
        <begin position="9"/>
        <end position="141"/>
    </location>
</feature>
<keyword evidence="7" id="KW-0560">Oxidoreductase</keyword>
<comment type="subunit">
    <text evidence="3">Monomer.</text>
</comment>
<proteinExistence type="inferred from homology"/>
<evidence type="ECO:0000256" key="7">
    <source>
        <dbReference type="ARBA" id="ARBA00023002"/>
    </source>
</evidence>
<dbReference type="InterPro" id="IPR007886">
    <property type="entry name" value="AlaDH/PNT_N"/>
</dbReference>
<protein>
    <recommendedName>
        <fullName evidence="5">Saccharopine dehydrogenase [NAD(+), L-lysine-forming]</fullName>
        <ecNumber evidence="4">1.5.1.7</ecNumber>
    </recommendedName>
    <alternativeName>
        <fullName evidence="10">Lysine--2-oxoglutarate reductase</fullName>
    </alternativeName>
</protein>
<evidence type="ECO:0000256" key="11">
    <source>
        <dbReference type="ARBA" id="ARBA00047860"/>
    </source>
</evidence>
<dbReference type="Gene3D" id="3.40.50.720">
    <property type="entry name" value="NAD(P)-binding Rossmann-like Domain"/>
    <property type="match status" value="2"/>
</dbReference>
<dbReference type="EMBL" id="BNAG01000001">
    <property type="protein sequence ID" value="GHE57113.1"/>
    <property type="molecule type" value="Genomic_DNA"/>
</dbReference>
<dbReference type="SUPFAM" id="SSF52283">
    <property type="entry name" value="Formate/glycerate dehydrogenase catalytic domain-like"/>
    <property type="match status" value="1"/>
</dbReference>
<dbReference type="Proteomes" id="UP000658258">
    <property type="component" value="Unassembled WGS sequence"/>
</dbReference>
<evidence type="ECO:0000313" key="14">
    <source>
        <dbReference type="EMBL" id="GHE57113.1"/>
    </source>
</evidence>
<dbReference type="EC" id="1.5.1.7" evidence="4"/>
<evidence type="ECO:0000256" key="2">
    <source>
        <dbReference type="ARBA" id="ARBA00005689"/>
    </source>
</evidence>
<dbReference type="PANTHER" id="PTHR11133:SF23">
    <property type="entry name" value="SACCHAROPINE DEHYDROGENASE [NAD(+), L-LYSINE-FORMING]"/>
    <property type="match status" value="1"/>
</dbReference>
<dbReference type="PIRSF" id="PIRSF018250">
    <property type="entry name" value="Saccharopine_DH_Lys"/>
    <property type="match status" value="1"/>
</dbReference>
<reference evidence="15" key="1">
    <citation type="journal article" date="2019" name="Int. J. Syst. Evol. Microbiol.">
        <title>The Global Catalogue of Microorganisms (GCM) 10K type strain sequencing project: providing services to taxonomists for standard genome sequencing and annotation.</title>
        <authorList>
            <consortium name="The Broad Institute Genomics Platform"/>
            <consortium name="The Broad Institute Genome Sequencing Center for Infectious Disease"/>
            <person name="Wu L."/>
            <person name="Ma J."/>
        </authorList>
    </citation>
    <scope>NUCLEOTIDE SEQUENCE [LARGE SCALE GENOMIC DNA]</scope>
    <source>
        <strain evidence="15">CGMCC 1.15111</strain>
    </source>
</reference>
<dbReference type="InterPro" id="IPR007698">
    <property type="entry name" value="AlaDH/PNT_NAD(H)-bd"/>
</dbReference>
<feature type="domain" description="Alanine dehydrogenase/pyridine nucleotide transhydrogenase NAD(H)-binding" evidence="12">
    <location>
        <begin position="168"/>
        <end position="344"/>
    </location>
</feature>
<keyword evidence="8" id="KW-0520">NAD</keyword>
<evidence type="ECO:0000256" key="6">
    <source>
        <dbReference type="ARBA" id="ARBA00022605"/>
    </source>
</evidence>
<dbReference type="Pfam" id="PF05222">
    <property type="entry name" value="AlaDh_PNT_N"/>
    <property type="match status" value="1"/>
</dbReference>
<evidence type="ECO:0000256" key="9">
    <source>
        <dbReference type="ARBA" id="ARBA00023157"/>
    </source>
</evidence>
<dbReference type="InterPro" id="IPR051168">
    <property type="entry name" value="AASS"/>
</dbReference>
<evidence type="ECO:0000259" key="12">
    <source>
        <dbReference type="SMART" id="SM01002"/>
    </source>
</evidence>
<keyword evidence="15" id="KW-1185">Reference proteome</keyword>
<organism evidence="14 15">
    <name type="scientific">Roseivirga thermotolerans</name>
    <dbReference type="NCBI Taxonomy" id="1758176"/>
    <lineage>
        <taxon>Bacteria</taxon>
        <taxon>Pseudomonadati</taxon>
        <taxon>Bacteroidota</taxon>
        <taxon>Cytophagia</taxon>
        <taxon>Cytophagales</taxon>
        <taxon>Roseivirgaceae</taxon>
        <taxon>Roseivirga</taxon>
    </lineage>
</organism>
<dbReference type="CDD" id="cd05199">
    <property type="entry name" value="SDH_like"/>
    <property type="match status" value="1"/>
</dbReference>
<evidence type="ECO:0000256" key="1">
    <source>
        <dbReference type="ARBA" id="ARBA00004884"/>
    </source>
</evidence>
<dbReference type="SMART" id="SM01002">
    <property type="entry name" value="AlaDh_PNT_C"/>
    <property type="match status" value="1"/>
</dbReference>
<dbReference type="PANTHER" id="PTHR11133">
    <property type="entry name" value="SACCHAROPINE DEHYDROGENASE"/>
    <property type="match status" value="1"/>
</dbReference>
<accession>A0ABQ3I588</accession>
<comment type="caution">
    <text evidence="14">The sequence shown here is derived from an EMBL/GenBank/DDBJ whole genome shotgun (WGS) entry which is preliminary data.</text>
</comment>